<keyword evidence="1" id="KW-0732">Signal</keyword>
<gene>
    <name evidence="2" type="ORF">GPJ81_24255</name>
</gene>
<feature type="chain" id="PRO_5026031696" description="Halovibrin HvnA" evidence="1">
    <location>
        <begin position="20"/>
        <end position="291"/>
    </location>
</feature>
<dbReference type="RefSeq" id="WP_157194508.1">
    <property type="nucleotide sequence ID" value="NZ_CP046621.1"/>
</dbReference>
<evidence type="ECO:0008006" key="4">
    <source>
        <dbReference type="Google" id="ProtNLM"/>
    </source>
</evidence>
<dbReference type="Proteomes" id="UP000426235">
    <property type="component" value="Chromosome"/>
</dbReference>
<keyword evidence="3" id="KW-1185">Reference proteome</keyword>
<evidence type="ECO:0000256" key="1">
    <source>
        <dbReference type="SAM" id="SignalP"/>
    </source>
</evidence>
<evidence type="ECO:0000313" key="3">
    <source>
        <dbReference type="Proteomes" id="UP000426235"/>
    </source>
</evidence>
<protein>
    <recommendedName>
        <fullName evidence="4">Halovibrin HvnA</fullName>
    </recommendedName>
</protein>
<evidence type="ECO:0000313" key="2">
    <source>
        <dbReference type="EMBL" id="QGW79686.1"/>
    </source>
</evidence>
<dbReference type="AlphaFoldDB" id="A0A6I6H658"/>
<reference evidence="2" key="1">
    <citation type="submission" date="2019-12" db="EMBL/GenBank/DDBJ databases">
        <title>Hybrid Genome Assemblies of two High G+C Isolates from Undergraduate Microbiology Courses.</title>
        <authorList>
            <person name="Ne Ville C.J."/>
            <person name="Enright D."/>
            <person name="Hernandez I."/>
            <person name="Dodsworth J."/>
            <person name="Orwin P.M."/>
        </authorList>
    </citation>
    <scope>NUCLEOTIDE SEQUENCE [LARGE SCALE GENOMIC DNA]</scope>
    <source>
        <strain evidence="2">Neo</strain>
    </source>
</reference>
<proteinExistence type="predicted"/>
<dbReference type="EMBL" id="CP046621">
    <property type="protein sequence ID" value="QGW79686.1"/>
    <property type="molecule type" value="Genomic_DNA"/>
</dbReference>
<dbReference type="PROSITE" id="PS51257">
    <property type="entry name" value="PROKAR_LIPOPROTEIN"/>
    <property type="match status" value="1"/>
</dbReference>
<organism evidence="2 3">
    <name type="scientific">Pseudomonas alkylphenolica</name>
    <dbReference type="NCBI Taxonomy" id="237609"/>
    <lineage>
        <taxon>Bacteria</taxon>
        <taxon>Pseudomonadati</taxon>
        <taxon>Pseudomonadota</taxon>
        <taxon>Gammaproteobacteria</taxon>
        <taxon>Pseudomonadales</taxon>
        <taxon>Pseudomonadaceae</taxon>
        <taxon>Pseudomonas</taxon>
    </lineage>
</organism>
<name>A0A6I6H658_9PSED</name>
<sequence length="291" mass="32126">MNKLLLLLISILLSACATKAPPPSTSAAITVVDGPATATELNARYRDTPRNCGNDSKPAFLCSGVILRTTTYSDAYDSWDPSPISEKKGSISFSYLRKDNNFVAFGWRLTNGYVIYPILKTPPDKLKVPILCMFPMDGWTDGRLERQGCGIYGNNATSKACHQLGITTGAQWRTNYPPGTQGGNICGFDVRDELNDYAGQNFYAALQAKWQDSRYFAEHNEMLLRAWSKGQGSVLPIQAFFYADAAGLANARKDKQRFLIRTKIDLPLIKITLPAQAQGNASFQYLAGDQR</sequence>
<accession>A0A6I6H658</accession>
<feature type="signal peptide" evidence="1">
    <location>
        <begin position="1"/>
        <end position="19"/>
    </location>
</feature>